<sequence length="221" mass="24627">MTQSNFLNRWARKKAGVTEESVKDGSQQTAPGLVDKALQPDPALTPAPDDLTKPSETPQALTLEDVEKIDVKAADFSAFMRADVDPVVQQAAMKKMFSDPHFNVMDGLDIYIDDYTKPDPIPMEMLKRMAQSDMLGIFKTTDELYPEFKDAKKDSDTEGNAQFETDSKEALAEPSPNDNVTVNPNPRHAHRRIDIESSDSDPNEIQNQQTGERQIKPDSST</sequence>
<protein>
    <submittedName>
        <fullName evidence="2">DUF3306 domain-containing protein</fullName>
    </submittedName>
</protein>
<evidence type="ECO:0000256" key="1">
    <source>
        <dbReference type="SAM" id="MobiDB-lite"/>
    </source>
</evidence>
<gene>
    <name evidence="2" type="ORF">NKE59_03050</name>
</gene>
<evidence type="ECO:0000313" key="2">
    <source>
        <dbReference type="EMBL" id="XCC58282.1"/>
    </source>
</evidence>
<feature type="region of interest" description="Disordered" evidence="1">
    <location>
        <begin position="151"/>
        <end position="221"/>
    </location>
</feature>
<organism evidence="2">
    <name type="scientific">Polynucleobacter sp. UK-FUSCHL-C3</name>
    <dbReference type="NCBI Taxonomy" id="2955208"/>
    <lineage>
        <taxon>Bacteria</taxon>
        <taxon>Pseudomonadati</taxon>
        <taxon>Pseudomonadota</taxon>
        <taxon>Betaproteobacteria</taxon>
        <taxon>Burkholderiales</taxon>
        <taxon>Burkholderiaceae</taxon>
        <taxon>Polynucleobacter</taxon>
    </lineage>
</organism>
<feature type="region of interest" description="Disordered" evidence="1">
    <location>
        <begin position="1"/>
        <end position="60"/>
    </location>
</feature>
<accession>A0AAU8A440</accession>
<name>A0AAU8A440_9BURK</name>
<reference evidence="2" key="1">
    <citation type="submission" date="2022-06" db="EMBL/GenBank/DDBJ databases">
        <title>New Polynucleobacter species.</title>
        <authorList>
            <person name="Hahn M.W."/>
        </authorList>
    </citation>
    <scope>NUCLEOTIDE SEQUENCE</scope>
    <source>
        <strain evidence="2">UK-FUSCHL-C3</strain>
    </source>
</reference>
<dbReference type="EMBL" id="CP099959">
    <property type="protein sequence ID" value="XCC58282.1"/>
    <property type="molecule type" value="Genomic_DNA"/>
</dbReference>
<dbReference type="AlphaFoldDB" id="A0AAU8A440"/>
<dbReference type="InterPro" id="IPR021735">
    <property type="entry name" value="DUF3306"/>
</dbReference>
<dbReference type="Pfam" id="PF11748">
    <property type="entry name" value="DUF3306"/>
    <property type="match status" value="1"/>
</dbReference>
<dbReference type="RefSeq" id="WP_353439476.1">
    <property type="nucleotide sequence ID" value="NZ_CP099959.1"/>
</dbReference>
<feature type="compositionally biased region" description="Low complexity" evidence="1">
    <location>
        <begin position="37"/>
        <end position="49"/>
    </location>
</feature>
<feature type="compositionally biased region" description="Polar residues" evidence="1">
    <location>
        <begin position="203"/>
        <end position="221"/>
    </location>
</feature>
<proteinExistence type="predicted"/>